<name>A0A453RLF8_AEGTS</name>
<dbReference type="EnsemblPlants" id="AET7Gv20626200.2">
    <property type="protein sequence ID" value="AET7Gv20626200.2"/>
    <property type="gene ID" value="AET7Gv20626200"/>
</dbReference>
<reference evidence="2" key="4">
    <citation type="submission" date="2019-03" db="UniProtKB">
        <authorList>
            <consortium name="EnsemblPlants"/>
        </authorList>
    </citation>
    <scope>IDENTIFICATION</scope>
</reference>
<reference evidence="3" key="2">
    <citation type="journal article" date="2017" name="Nat. Plants">
        <title>The Aegilops tauschii genome reveals multiple impacts of transposons.</title>
        <authorList>
            <person name="Zhao G."/>
            <person name="Zou C."/>
            <person name="Li K."/>
            <person name="Wang K."/>
            <person name="Li T."/>
            <person name="Gao L."/>
            <person name="Zhang X."/>
            <person name="Wang H."/>
            <person name="Yang Z."/>
            <person name="Liu X."/>
            <person name="Jiang W."/>
            <person name="Mao L."/>
            <person name="Kong X."/>
            <person name="Jiao Y."/>
            <person name="Jia J."/>
        </authorList>
    </citation>
    <scope>NUCLEOTIDE SEQUENCE [LARGE SCALE GENOMIC DNA]</scope>
    <source>
        <strain evidence="3">cv. AL8/78</strain>
    </source>
</reference>
<reference evidence="2" key="5">
    <citation type="journal article" date="2021" name="G3 (Bethesda)">
        <title>Aegilops tauschii genome assembly Aet v5.0 features greater sequence contiguity and improved annotation.</title>
        <authorList>
            <person name="Wang L."/>
            <person name="Zhu T."/>
            <person name="Rodriguez J.C."/>
            <person name="Deal K.R."/>
            <person name="Dubcovsky J."/>
            <person name="McGuire P.E."/>
            <person name="Lux T."/>
            <person name="Spannagl M."/>
            <person name="Mayer K.F.X."/>
            <person name="Baldrich P."/>
            <person name="Meyers B.C."/>
            <person name="Huo N."/>
            <person name="Gu Y.Q."/>
            <person name="Zhou H."/>
            <person name="Devos K.M."/>
            <person name="Bennetzen J.L."/>
            <person name="Unver T."/>
            <person name="Budak H."/>
            <person name="Gulick P.J."/>
            <person name="Galiba G."/>
            <person name="Kalapos B."/>
            <person name="Nelson D.R."/>
            <person name="Li P."/>
            <person name="You F.M."/>
            <person name="Luo M.C."/>
            <person name="Dvorak J."/>
        </authorList>
    </citation>
    <scope>NUCLEOTIDE SEQUENCE [LARGE SCALE GENOMIC DNA]</scope>
    <source>
        <strain evidence="2">cv. AL8/78</strain>
    </source>
</reference>
<keyword evidence="1" id="KW-0812">Transmembrane</keyword>
<keyword evidence="1" id="KW-0472">Membrane</keyword>
<keyword evidence="3" id="KW-1185">Reference proteome</keyword>
<evidence type="ECO:0000313" key="2">
    <source>
        <dbReference type="EnsemblPlants" id="AET7Gv20626200.2"/>
    </source>
</evidence>
<dbReference type="Proteomes" id="UP000015105">
    <property type="component" value="Chromosome 7D"/>
</dbReference>
<keyword evidence="1" id="KW-1133">Transmembrane helix</keyword>
<reference evidence="2" key="3">
    <citation type="journal article" date="2017" name="Nature">
        <title>Genome sequence of the progenitor of the wheat D genome Aegilops tauschii.</title>
        <authorList>
            <person name="Luo M.C."/>
            <person name="Gu Y.Q."/>
            <person name="Puiu D."/>
            <person name="Wang H."/>
            <person name="Twardziok S.O."/>
            <person name="Deal K.R."/>
            <person name="Huo N."/>
            <person name="Zhu T."/>
            <person name="Wang L."/>
            <person name="Wang Y."/>
            <person name="McGuire P.E."/>
            <person name="Liu S."/>
            <person name="Long H."/>
            <person name="Ramasamy R.K."/>
            <person name="Rodriguez J.C."/>
            <person name="Van S.L."/>
            <person name="Yuan L."/>
            <person name="Wang Z."/>
            <person name="Xia Z."/>
            <person name="Xiao L."/>
            <person name="Anderson O.D."/>
            <person name="Ouyang S."/>
            <person name="Liang Y."/>
            <person name="Zimin A.V."/>
            <person name="Pertea G."/>
            <person name="Qi P."/>
            <person name="Bennetzen J.L."/>
            <person name="Dai X."/>
            <person name="Dawson M.W."/>
            <person name="Muller H.G."/>
            <person name="Kugler K."/>
            <person name="Rivarola-Duarte L."/>
            <person name="Spannagl M."/>
            <person name="Mayer K.F.X."/>
            <person name="Lu F.H."/>
            <person name="Bevan M.W."/>
            <person name="Leroy P."/>
            <person name="Li P."/>
            <person name="You F.M."/>
            <person name="Sun Q."/>
            <person name="Liu Z."/>
            <person name="Lyons E."/>
            <person name="Wicker T."/>
            <person name="Salzberg S.L."/>
            <person name="Devos K.M."/>
            <person name="Dvorak J."/>
        </authorList>
    </citation>
    <scope>NUCLEOTIDE SEQUENCE [LARGE SCALE GENOMIC DNA]</scope>
    <source>
        <strain evidence="2">cv. AL8/78</strain>
    </source>
</reference>
<dbReference type="AlphaFoldDB" id="A0A453RLF8"/>
<proteinExistence type="predicted"/>
<organism evidence="2 3">
    <name type="scientific">Aegilops tauschii subsp. strangulata</name>
    <name type="common">Goatgrass</name>
    <dbReference type="NCBI Taxonomy" id="200361"/>
    <lineage>
        <taxon>Eukaryota</taxon>
        <taxon>Viridiplantae</taxon>
        <taxon>Streptophyta</taxon>
        <taxon>Embryophyta</taxon>
        <taxon>Tracheophyta</taxon>
        <taxon>Spermatophyta</taxon>
        <taxon>Magnoliopsida</taxon>
        <taxon>Liliopsida</taxon>
        <taxon>Poales</taxon>
        <taxon>Poaceae</taxon>
        <taxon>BOP clade</taxon>
        <taxon>Pooideae</taxon>
        <taxon>Triticodae</taxon>
        <taxon>Triticeae</taxon>
        <taxon>Triticinae</taxon>
        <taxon>Aegilops</taxon>
    </lineage>
</organism>
<accession>A0A453RLF8</accession>
<evidence type="ECO:0000256" key="1">
    <source>
        <dbReference type="SAM" id="Phobius"/>
    </source>
</evidence>
<evidence type="ECO:0000313" key="3">
    <source>
        <dbReference type="Proteomes" id="UP000015105"/>
    </source>
</evidence>
<reference evidence="3" key="1">
    <citation type="journal article" date="2014" name="Science">
        <title>Ancient hybridizations among the ancestral genomes of bread wheat.</title>
        <authorList>
            <consortium name="International Wheat Genome Sequencing Consortium,"/>
            <person name="Marcussen T."/>
            <person name="Sandve S.R."/>
            <person name="Heier L."/>
            <person name="Spannagl M."/>
            <person name="Pfeifer M."/>
            <person name="Jakobsen K.S."/>
            <person name="Wulff B.B."/>
            <person name="Steuernagel B."/>
            <person name="Mayer K.F."/>
            <person name="Olsen O.A."/>
        </authorList>
    </citation>
    <scope>NUCLEOTIDE SEQUENCE [LARGE SCALE GENOMIC DNA]</scope>
    <source>
        <strain evidence="3">cv. AL8/78</strain>
    </source>
</reference>
<sequence length="71" mass="8053">MSAEHSERYLQNIACVSYSFLSFFGAPTFILVIYFLMKSLPALHSIGRWKCPALPHQPRQQPAPAPKCWCA</sequence>
<protein>
    <submittedName>
        <fullName evidence="2">Uncharacterized protein</fullName>
    </submittedName>
</protein>
<dbReference type="Gramene" id="AET7Gv20626200.2">
    <property type="protein sequence ID" value="AET7Gv20626200.2"/>
    <property type="gene ID" value="AET7Gv20626200"/>
</dbReference>
<feature type="transmembrane region" description="Helical" evidence="1">
    <location>
        <begin position="16"/>
        <end position="36"/>
    </location>
</feature>